<proteinExistence type="predicted"/>
<keyword evidence="2" id="KW-0812">Transmembrane</keyword>
<dbReference type="PANTHER" id="PTHR12203">
    <property type="entry name" value="KDEL LYS-ASP-GLU-LEU CONTAINING - RELATED"/>
    <property type="match status" value="1"/>
</dbReference>
<evidence type="ECO:0000313" key="4">
    <source>
        <dbReference type="EMBL" id="PHH62047.1"/>
    </source>
</evidence>
<accession>A0A2C5Y033</accession>
<evidence type="ECO:0000259" key="3">
    <source>
        <dbReference type="SMART" id="SM00672"/>
    </source>
</evidence>
<feature type="region of interest" description="Disordered" evidence="1">
    <location>
        <begin position="40"/>
        <end position="99"/>
    </location>
</feature>
<keyword evidence="5" id="KW-1185">Reference proteome</keyword>
<dbReference type="AlphaFoldDB" id="A0A2C5Y033"/>
<evidence type="ECO:0000313" key="5">
    <source>
        <dbReference type="Proteomes" id="UP000226192"/>
    </source>
</evidence>
<dbReference type="OrthoDB" id="541052at2759"/>
<dbReference type="Proteomes" id="UP000226192">
    <property type="component" value="Unassembled WGS sequence"/>
</dbReference>
<keyword evidence="2" id="KW-0472">Membrane</keyword>
<dbReference type="InterPro" id="IPR006598">
    <property type="entry name" value="CAP10"/>
</dbReference>
<protein>
    <recommendedName>
        <fullName evidence="3">Glycosyl transferase CAP10 domain-containing protein</fullName>
    </recommendedName>
</protein>
<sequence>MVKMLSSSPFSPRPSSFVRYLFVATFVIFFFYYMRHSTSPTPVVRRPPSDSPLQPEGLTNNDQSVHGDDHDDETEAHYEKVQKKPAHRRPNTPKPHPIDKLIHDAQQNFVELASKESTTLEQAAAAYRKRRGRHPPPGFGRWYKFARNHKSVVIEDFFDQIHHDIEPFWGLDPKKLRRDAGEFEMTISIRNGVASTTSDWFWTLKWLSMIERIQHELPDMDIALNAMDEPRLVVPWENMAKYMEKAARSRQLPDPAKVVNNYQKLPDPAIAKQRGLAHPPKWEETTPYWPVARRGCDPNSLARKTPLQKSFESAPLISTKNAQPHLYRGYVSNYTMSNELCHQPDLQGLEGILIEPLSTSATKSMFPMFGGSKLTVNNEILLPAPMYWDGEERFTGGGQRGAPWSSKKNTAIWRGVATGGRNRESNWRGFQRHRFVAMTNATKVSLAEYGRDEPQNFALPEDQYELQSQQDHRLGQWIGEWSDTGFVHFPCNPPQEDDRCQYTDFYFDLVNGVQMSQQFDSKYLPDIDGNSYSGRYLGFLQSTSLPIKATLWREWHDSRLVPWKHFVPMDNRFSDLYGIMEYFIGYRGQGGHDAAAEKIALDGSKWADRVLRKDDMLVYVYRLLLEYARVVDDRRLFMGWVNDLMDPSLRKD</sequence>
<dbReference type="InterPro" id="IPR051091">
    <property type="entry name" value="O-Glucosyltr/Glycosyltrsf_90"/>
</dbReference>
<gene>
    <name evidence="4" type="ORF">CDD81_7603</name>
</gene>
<dbReference type="PANTHER" id="PTHR12203:SF22">
    <property type="entry name" value="CAPSULE ASSOCIATED PROTEIN"/>
    <property type="match status" value="1"/>
</dbReference>
<comment type="caution">
    <text evidence="4">The sequence shown here is derived from an EMBL/GenBank/DDBJ whole genome shotgun (WGS) entry which is preliminary data.</text>
</comment>
<dbReference type="Pfam" id="PF05686">
    <property type="entry name" value="Glyco_transf_90"/>
    <property type="match status" value="1"/>
</dbReference>
<keyword evidence="2" id="KW-1133">Transmembrane helix</keyword>
<feature type="transmembrane region" description="Helical" evidence="2">
    <location>
        <begin position="16"/>
        <end position="34"/>
    </location>
</feature>
<name>A0A2C5Y033_9HYPO</name>
<reference evidence="4 5" key="1">
    <citation type="submission" date="2017-06" db="EMBL/GenBank/DDBJ databases">
        <title>Ant-infecting Ophiocordyceps genomes reveal a high diversity of potential behavioral manipulation genes and a possible major role for enterotoxins.</title>
        <authorList>
            <person name="De Bekker C."/>
            <person name="Evans H.C."/>
            <person name="Brachmann A."/>
            <person name="Hughes D.P."/>
        </authorList>
    </citation>
    <scope>NUCLEOTIDE SEQUENCE [LARGE SCALE GENOMIC DNA]</scope>
    <source>
        <strain evidence="4 5">Map64</strain>
    </source>
</reference>
<feature type="domain" description="Glycosyl transferase CAP10" evidence="3">
    <location>
        <begin position="344"/>
        <end position="634"/>
    </location>
</feature>
<dbReference type="SMART" id="SM00672">
    <property type="entry name" value="CAP10"/>
    <property type="match status" value="1"/>
</dbReference>
<evidence type="ECO:0000256" key="1">
    <source>
        <dbReference type="SAM" id="MobiDB-lite"/>
    </source>
</evidence>
<evidence type="ECO:0000256" key="2">
    <source>
        <dbReference type="SAM" id="Phobius"/>
    </source>
</evidence>
<dbReference type="EMBL" id="NJET01000083">
    <property type="protein sequence ID" value="PHH62047.1"/>
    <property type="molecule type" value="Genomic_DNA"/>
</dbReference>
<organism evidence="4 5">
    <name type="scientific">Ophiocordyceps australis</name>
    <dbReference type="NCBI Taxonomy" id="1399860"/>
    <lineage>
        <taxon>Eukaryota</taxon>
        <taxon>Fungi</taxon>
        <taxon>Dikarya</taxon>
        <taxon>Ascomycota</taxon>
        <taxon>Pezizomycotina</taxon>
        <taxon>Sordariomycetes</taxon>
        <taxon>Hypocreomycetidae</taxon>
        <taxon>Hypocreales</taxon>
        <taxon>Ophiocordycipitaceae</taxon>
        <taxon>Ophiocordyceps</taxon>
    </lineage>
</organism>
<feature type="compositionally biased region" description="Basic and acidic residues" evidence="1">
    <location>
        <begin position="65"/>
        <end position="82"/>
    </location>
</feature>